<dbReference type="Pfam" id="PF14534">
    <property type="entry name" value="DUF4440"/>
    <property type="match status" value="1"/>
</dbReference>
<name>V9VWY3_9RHOB</name>
<dbReference type="Proteomes" id="UP000018780">
    <property type="component" value="Chromosome"/>
</dbReference>
<gene>
    <name evidence="2" type="ORF">METH_17785</name>
</gene>
<dbReference type="OrthoDB" id="8912653at2"/>
<accession>V9VWY3</accession>
<sequence length="121" mass="13430">MIRRLEDQRRLAMLAGDAASLLGMFDTDLVYTHSDGSQDTCASYIGKVAAGHFVYHQLGFEVGNIEIHYGLALVHGWIHGEAEVKGNPRVLNCRYLAVWSGRGATWKLRAFQPTPVAENML</sequence>
<dbReference type="AlphaFoldDB" id="V9VWY3"/>
<dbReference type="Gene3D" id="3.10.450.50">
    <property type="match status" value="1"/>
</dbReference>
<organism evidence="2 3">
    <name type="scientific">Leisingera methylohalidivorans DSM 14336</name>
    <dbReference type="NCBI Taxonomy" id="999552"/>
    <lineage>
        <taxon>Bacteria</taxon>
        <taxon>Pseudomonadati</taxon>
        <taxon>Pseudomonadota</taxon>
        <taxon>Alphaproteobacteria</taxon>
        <taxon>Rhodobacterales</taxon>
        <taxon>Roseobacteraceae</taxon>
        <taxon>Leisingera</taxon>
    </lineage>
</organism>
<evidence type="ECO:0000313" key="3">
    <source>
        <dbReference type="Proteomes" id="UP000018780"/>
    </source>
</evidence>
<protein>
    <submittedName>
        <fullName evidence="2">Ketosteroid isomerase</fullName>
    </submittedName>
</protein>
<dbReference type="EMBL" id="CP006773">
    <property type="protein sequence ID" value="AHD02234.1"/>
    <property type="molecule type" value="Genomic_DNA"/>
</dbReference>
<reference evidence="2 3" key="1">
    <citation type="submission" date="2013-09" db="EMBL/GenBank/DDBJ databases">
        <authorList>
            <consortium name="DOE Joint Genome Institute"/>
            <person name="Klenk H.-P."/>
            <person name="Huntemann M."/>
            <person name="Han J."/>
            <person name="Chen A."/>
            <person name="Kyrpides N."/>
            <person name="Mavromatis K."/>
            <person name="Markowitz V."/>
            <person name="Palaniappan K."/>
            <person name="Ivanova N."/>
            <person name="Schaumberg A."/>
            <person name="Pati A."/>
            <person name="Liolios K."/>
            <person name="Nordberg H.P."/>
            <person name="Cantor M.N."/>
            <person name="Hua S.X."/>
            <person name="Woyke T."/>
        </authorList>
    </citation>
    <scope>NUCLEOTIDE SEQUENCE [LARGE SCALE GENOMIC DNA]</scope>
    <source>
        <strain evidence="2 3">DSM 14336</strain>
    </source>
</reference>
<dbReference type="PATRIC" id="fig|999552.6.peg.3533"/>
<evidence type="ECO:0000313" key="2">
    <source>
        <dbReference type="EMBL" id="AHD02234.1"/>
    </source>
</evidence>
<proteinExistence type="predicted"/>
<dbReference type="InterPro" id="IPR027843">
    <property type="entry name" value="DUF4440"/>
</dbReference>
<evidence type="ECO:0000259" key="1">
    <source>
        <dbReference type="Pfam" id="PF14534"/>
    </source>
</evidence>
<dbReference type="GO" id="GO:0016853">
    <property type="term" value="F:isomerase activity"/>
    <property type="evidence" value="ECO:0007669"/>
    <property type="project" value="UniProtKB-KW"/>
</dbReference>
<dbReference type="HOGENOM" id="CLU_141608_1_0_5"/>
<feature type="domain" description="DUF4440" evidence="1">
    <location>
        <begin position="2"/>
        <end position="108"/>
    </location>
</feature>
<dbReference type="RefSeq" id="WP_024091713.1">
    <property type="nucleotide sequence ID" value="NC_023135.1"/>
</dbReference>
<dbReference type="SUPFAM" id="SSF54427">
    <property type="entry name" value="NTF2-like"/>
    <property type="match status" value="1"/>
</dbReference>
<keyword evidence="2" id="KW-0413">Isomerase</keyword>
<dbReference type="STRING" id="999552.METH_17785"/>
<dbReference type="KEGG" id="lmd:METH_17785"/>
<dbReference type="InterPro" id="IPR032710">
    <property type="entry name" value="NTF2-like_dom_sf"/>
</dbReference>
<keyword evidence="3" id="KW-1185">Reference proteome</keyword>